<gene>
    <name evidence="2" type="ORF">AUC44_00785</name>
</gene>
<evidence type="ECO:0000313" key="3">
    <source>
        <dbReference type="Proteomes" id="UP000060071"/>
    </source>
</evidence>
<dbReference type="Proteomes" id="UP000060071">
    <property type="component" value="Chromosome"/>
</dbReference>
<evidence type="ECO:0000256" key="1">
    <source>
        <dbReference type="SAM" id="MobiDB-lite"/>
    </source>
</evidence>
<protein>
    <recommendedName>
        <fullName evidence="4">DUF4279 domain-containing protein</fullName>
    </recommendedName>
</protein>
<organism evidence="2 3">
    <name type="scientific">Deinococcus actinosclerus</name>
    <dbReference type="NCBI Taxonomy" id="1768108"/>
    <lineage>
        <taxon>Bacteria</taxon>
        <taxon>Thermotogati</taxon>
        <taxon>Deinococcota</taxon>
        <taxon>Deinococci</taxon>
        <taxon>Deinococcales</taxon>
        <taxon>Deinococcaceae</taxon>
        <taxon>Deinococcus</taxon>
    </lineage>
</organism>
<proteinExistence type="predicted"/>
<accession>A0ABM5X1W1</accession>
<keyword evidence="3" id="KW-1185">Reference proteome</keyword>
<dbReference type="EMBL" id="CP013910">
    <property type="protein sequence ID" value="ALW87612.1"/>
    <property type="molecule type" value="Genomic_DNA"/>
</dbReference>
<evidence type="ECO:0000313" key="2">
    <source>
        <dbReference type="EMBL" id="ALW87612.1"/>
    </source>
</evidence>
<dbReference type="RefSeq" id="WP_062156968.1">
    <property type="nucleotide sequence ID" value="NZ_CP013910.1"/>
</dbReference>
<dbReference type="InterPro" id="IPR025459">
    <property type="entry name" value="DUF4279"/>
</dbReference>
<name>A0ABM5X1W1_9DEIO</name>
<dbReference type="Pfam" id="PF14106">
    <property type="entry name" value="DUF4279"/>
    <property type="match status" value="1"/>
</dbReference>
<feature type="region of interest" description="Disordered" evidence="1">
    <location>
        <begin position="219"/>
        <end position="241"/>
    </location>
</feature>
<sequence length="241" mass="26530">MLAFLHSAAVEAALAELTTPTRADTTQFFGPHPLELEHGLPRVHAVLAKDALFEVYFKPESEHYFLVLMMEHHGGTWTIRGCRAEARSRVALSLVSGELTAGDITQAIGLEPTDSWSTGDLRPRHMQHLGPYRFTRWTLCPEGDLPGEFEDKLTRLLDVTDHASSRIRALGSVCDINILVGYQGYAQQMWGLPIEARDMARIAALGAGLDVDLYASGPELGRPHEAPDEQVHITQPEGGAR</sequence>
<reference evidence="2 3" key="1">
    <citation type="submission" date="2015-12" db="EMBL/GenBank/DDBJ databases">
        <authorList>
            <person name="Kim M.K."/>
            <person name="Srinivasan S."/>
            <person name="Lee J.-J."/>
            <person name="Kim K."/>
        </authorList>
    </citation>
    <scope>NUCLEOTIDE SEQUENCE [LARGE SCALE GENOMIC DNA]</scope>
    <source>
        <strain evidence="2 3">BM2</strain>
    </source>
</reference>
<feature type="compositionally biased region" description="Basic and acidic residues" evidence="1">
    <location>
        <begin position="221"/>
        <end position="231"/>
    </location>
</feature>
<evidence type="ECO:0008006" key="4">
    <source>
        <dbReference type="Google" id="ProtNLM"/>
    </source>
</evidence>